<evidence type="ECO:0000256" key="4">
    <source>
        <dbReference type="ARBA" id="ARBA00022737"/>
    </source>
</evidence>
<evidence type="ECO:0000256" key="1">
    <source>
        <dbReference type="ARBA" id="ARBA00004496"/>
    </source>
</evidence>
<dbReference type="Gene3D" id="1.25.10.10">
    <property type="entry name" value="Leucine-rich Repeat Variant"/>
    <property type="match status" value="1"/>
</dbReference>
<dbReference type="Proteomes" id="UP001177003">
    <property type="component" value="Chromosome 5"/>
</dbReference>
<dbReference type="PANTHER" id="PTHR10527">
    <property type="entry name" value="IMPORTIN BETA"/>
    <property type="match status" value="1"/>
</dbReference>
<evidence type="ECO:0000256" key="2">
    <source>
        <dbReference type="ARBA" id="ARBA00022448"/>
    </source>
</evidence>
<dbReference type="SUPFAM" id="SSF48371">
    <property type="entry name" value="ARM repeat"/>
    <property type="match status" value="1"/>
</dbReference>
<name>A0AA35Z568_LACSI</name>
<dbReference type="InterPro" id="IPR040122">
    <property type="entry name" value="Importin_beta"/>
</dbReference>
<keyword evidence="2" id="KW-0813">Transport</keyword>
<organism evidence="6 7">
    <name type="scientific">Lactuca saligna</name>
    <name type="common">Willowleaf lettuce</name>
    <dbReference type="NCBI Taxonomy" id="75948"/>
    <lineage>
        <taxon>Eukaryota</taxon>
        <taxon>Viridiplantae</taxon>
        <taxon>Streptophyta</taxon>
        <taxon>Embryophyta</taxon>
        <taxon>Tracheophyta</taxon>
        <taxon>Spermatophyta</taxon>
        <taxon>Magnoliopsida</taxon>
        <taxon>eudicotyledons</taxon>
        <taxon>Gunneridae</taxon>
        <taxon>Pentapetalae</taxon>
        <taxon>asterids</taxon>
        <taxon>campanulids</taxon>
        <taxon>Asterales</taxon>
        <taxon>Asteraceae</taxon>
        <taxon>Cichorioideae</taxon>
        <taxon>Cichorieae</taxon>
        <taxon>Lactucinae</taxon>
        <taxon>Lactuca</taxon>
    </lineage>
</organism>
<reference evidence="6" key="1">
    <citation type="submission" date="2023-04" db="EMBL/GenBank/DDBJ databases">
        <authorList>
            <person name="Vijverberg K."/>
            <person name="Xiong W."/>
            <person name="Schranz E."/>
        </authorList>
    </citation>
    <scope>NUCLEOTIDE SEQUENCE</scope>
</reference>
<protein>
    <submittedName>
        <fullName evidence="6">Uncharacterized protein</fullName>
    </submittedName>
</protein>
<dbReference type="AlphaFoldDB" id="A0AA35Z568"/>
<evidence type="ECO:0000313" key="7">
    <source>
        <dbReference type="Proteomes" id="UP001177003"/>
    </source>
</evidence>
<keyword evidence="3" id="KW-0963">Cytoplasm</keyword>
<keyword evidence="7" id="KW-1185">Reference proteome</keyword>
<dbReference type="GO" id="GO:0005737">
    <property type="term" value="C:cytoplasm"/>
    <property type="evidence" value="ECO:0007669"/>
    <property type="project" value="UniProtKB-SubCell"/>
</dbReference>
<keyword evidence="4" id="KW-0677">Repeat</keyword>
<comment type="subcellular location">
    <subcellularLocation>
        <location evidence="1">Cytoplasm</location>
    </subcellularLocation>
</comment>
<evidence type="ECO:0000256" key="5">
    <source>
        <dbReference type="ARBA" id="ARBA00022927"/>
    </source>
</evidence>
<accession>A0AA35Z568</accession>
<sequence length="246" mass="27889">MNETDKANCMLRAKSMECISLVGMAVGKDKFKDDAKQVMDVLMLLQGSQLETNDPTISYMLQAWARLCKCLGQDFLPYMNVVMPPLLHFIQLKPDVTITYADDSDDDIDGLMMKDKIIRTKTSVLDEKATTCNMICCYTDELKEGFFPWIDQVAPTLVPLLKFYFHKEVRKAIVSDDIEDFHFVLLKMMHTIEVEEALMLKTMAEEVEALIEGSNVKANDQSQKSPEGVPPTYEDVVAPLFTLPII</sequence>
<dbReference type="InterPro" id="IPR016024">
    <property type="entry name" value="ARM-type_fold"/>
</dbReference>
<evidence type="ECO:0000313" key="6">
    <source>
        <dbReference type="EMBL" id="CAI9286116.1"/>
    </source>
</evidence>
<proteinExistence type="predicted"/>
<gene>
    <name evidence="6" type="ORF">LSALG_LOCUS25554</name>
</gene>
<evidence type="ECO:0000256" key="3">
    <source>
        <dbReference type="ARBA" id="ARBA00022490"/>
    </source>
</evidence>
<dbReference type="GO" id="GO:0006606">
    <property type="term" value="P:protein import into nucleus"/>
    <property type="evidence" value="ECO:0007669"/>
    <property type="project" value="InterPro"/>
</dbReference>
<keyword evidence="5" id="KW-0653">Protein transport</keyword>
<dbReference type="InterPro" id="IPR011989">
    <property type="entry name" value="ARM-like"/>
</dbReference>
<dbReference type="EMBL" id="OX465081">
    <property type="protein sequence ID" value="CAI9286116.1"/>
    <property type="molecule type" value="Genomic_DNA"/>
</dbReference>